<accession>A0A074JY35</accession>
<dbReference type="OrthoDB" id="7210707at2"/>
<dbReference type="RefSeq" id="WP_038126974.1">
    <property type="nucleotide sequence ID" value="NZ_AUNB01000001.1"/>
</dbReference>
<evidence type="ECO:0000313" key="2">
    <source>
        <dbReference type="Proteomes" id="UP000027471"/>
    </source>
</evidence>
<evidence type="ECO:0000313" key="1">
    <source>
        <dbReference type="EMBL" id="KEO61404.1"/>
    </source>
</evidence>
<dbReference type="EMBL" id="AUNB01000001">
    <property type="protein sequence ID" value="KEO61404.1"/>
    <property type="molecule type" value="Genomic_DNA"/>
</dbReference>
<comment type="caution">
    <text evidence="1">The sequence shown here is derived from an EMBL/GenBank/DDBJ whole genome shotgun (WGS) entry which is preliminary data.</text>
</comment>
<reference evidence="1 2" key="1">
    <citation type="journal article" date="2015" name="Antonie Van Leeuwenhoek">
        <title>Thioclava indica sp. nov., isolated from surface seawater of the Indian Ocean.</title>
        <authorList>
            <person name="Liu Y."/>
            <person name="Lai Q."/>
            <person name="Du J."/>
            <person name="Xu H."/>
            <person name="Jiang L."/>
            <person name="Shao Z."/>
        </authorList>
    </citation>
    <scope>NUCLEOTIDE SEQUENCE [LARGE SCALE GENOMIC DNA]</scope>
    <source>
        <strain evidence="1 2">DT23-4</strain>
    </source>
</reference>
<dbReference type="eggNOG" id="COG2114">
    <property type="taxonomic scope" value="Bacteria"/>
</dbReference>
<keyword evidence="2" id="KW-1185">Reference proteome</keyword>
<sequence>MSHISVLTGDLVASSRLSSHALDAALGAVKQACGDLSPAIGATRFARNRGDGWQIALDAPRFQARLALLIRADLRALGPELSTRIAIARGAGSLPDTADLNAAHGPVFTASGQLLDTLEGPRIAYAGGGALGAALRLFDHISQGWTQAQARAMVPMLRLDPPTQTAASAEIGITRQSLAQALHGAGYEAILAALQMIEERA</sequence>
<dbReference type="Proteomes" id="UP000027471">
    <property type="component" value="Unassembled WGS sequence"/>
</dbReference>
<proteinExistence type="predicted"/>
<organism evidence="1 2">
    <name type="scientific">Thioclava indica</name>
    <dbReference type="NCBI Taxonomy" id="1353528"/>
    <lineage>
        <taxon>Bacteria</taxon>
        <taxon>Pseudomonadati</taxon>
        <taxon>Pseudomonadota</taxon>
        <taxon>Alphaproteobacteria</taxon>
        <taxon>Rhodobacterales</taxon>
        <taxon>Paracoccaceae</taxon>
        <taxon>Thioclava</taxon>
    </lineage>
</organism>
<protein>
    <submittedName>
        <fullName evidence="1">Uncharacterized protein</fullName>
    </submittedName>
</protein>
<dbReference type="AlphaFoldDB" id="A0A074JY35"/>
<dbReference type="STRING" id="1353528.DT23_00115"/>
<gene>
    <name evidence="1" type="ORF">DT23_00115</name>
</gene>
<name>A0A074JY35_9RHOB</name>